<dbReference type="InterPro" id="IPR001613">
    <property type="entry name" value="Flavin_amine_oxidase"/>
</dbReference>
<evidence type="ECO:0000313" key="8">
    <source>
        <dbReference type="EMBL" id="NDV32022.1"/>
    </source>
</evidence>
<proteinExistence type="inferred from homology"/>
<dbReference type="EC" id="1.4.3.-" evidence="6"/>
<evidence type="ECO:0000256" key="1">
    <source>
        <dbReference type="ARBA" id="ARBA00001974"/>
    </source>
</evidence>
<dbReference type="InterPro" id="IPR002937">
    <property type="entry name" value="Amino_oxidase"/>
</dbReference>
<dbReference type="InterPro" id="IPR036188">
    <property type="entry name" value="FAD/NAD-bd_sf"/>
</dbReference>
<dbReference type="EMBL" id="GIBP01003053">
    <property type="protein sequence ID" value="NDV32022.1"/>
    <property type="molecule type" value="Transcribed_RNA"/>
</dbReference>
<dbReference type="GO" id="GO:0097621">
    <property type="term" value="F:monoamine oxidase activity"/>
    <property type="evidence" value="ECO:0007669"/>
    <property type="project" value="UniProtKB-EC"/>
</dbReference>
<evidence type="ECO:0000259" key="7">
    <source>
        <dbReference type="Pfam" id="PF01593"/>
    </source>
</evidence>
<sequence>MGGQWIGYGHDRILQYAQRYNLALDPQPYFTAPPDNASAAERTLTLVEAVNYPGLKLSQEEFEETERFLGWIDELSKELDLVSPWTHPQAASLDKLSLAEVIQTKVRSPSVRHHILLFAQTVLACDPAEVSFFFFLSYLLAGGGFEALGDGEQGAQKWKVKGGIEQISHRMAEDFIAGGGKVFYKSPVGKVRKASGEYFVHSPSQVWRAARVVFAMSPLLVSKMEFEPPLAEGKARLCAGFFPPRCIKTFAVYDTPFWLGDRPKGSPAPHFTNLGPAHNVFHADLGEGRYALVGLVTGAPARDFQGKDPNQLRQAVVDQYAAMYGPLASSPRFFLSHDWSTEEHSGGCFASLLPPNVLSQHGSWLKKPFEGTYWCSTETADQYCGYFEGAIRAGDRVTSEILADLSKPIPNAKL</sequence>
<dbReference type="AlphaFoldDB" id="A0A6B2L4V7"/>
<feature type="binding site" evidence="5">
    <location>
        <position position="378"/>
    </location>
    <ligand>
        <name>FAD</name>
        <dbReference type="ChEBI" id="CHEBI:57692"/>
    </ligand>
</feature>
<feature type="binding site" evidence="5">
    <location>
        <position position="188"/>
    </location>
    <ligand>
        <name>FAD</name>
        <dbReference type="ChEBI" id="CHEBI:57692"/>
    </ligand>
</feature>
<protein>
    <recommendedName>
        <fullName evidence="6">Amine oxidase</fullName>
        <ecNumber evidence="6">1.4.3.-</ecNumber>
    </recommendedName>
</protein>
<organism evidence="8">
    <name type="scientific">Arcella intermedia</name>
    <dbReference type="NCBI Taxonomy" id="1963864"/>
    <lineage>
        <taxon>Eukaryota</taxon>
        <taxon>Amoebozoa</taxon>
        <taxon>Tubulinea</taxon>
        <taxon>Elardia</taxon>
        <taxon>Arcellinida</taxon>
        <taxon>Sphaerothecina</taxon>
        <taxon>Arcellidae</taxon>
        <taxon>Arcella</taxon>
    </lineage>
</organism>
<name>A0A6B2L4V7_9EUKA</name>
<comment type="cofactor">
    <cofactor evidence="1 6">
        <name>FAD</name>
        <dbReference type="ChEBI" id="CHEBI:57692"/>
    </cofactor>
</comment>
<dbReference type="PANTHER" id="PTHR43563">
    <property type="entry name" value="AMINE OXIDASE"/>
    <property type="match status" value="1"/>
</dbReference>
<evidence type="ECO:0000256" key="6">
    <source>
        <dbReference type="RuleBase" id="RU362067"/>
    </source>
</evidence>
<keyword evidence="6" id="KW-0274">FAD</keyword>
<feature type="domain" description="Amine oxidase" evidence="7">
    <location>
        <begin position="1"/>
        <end position="402"/>
    </location>
</feature>
<dbReference type="Gene3D" id="3.90.660.10">
    <property type="match status" value="1"/>
</dbReference>
<dbReference type="Pfam" id="PF01593">
    <property type="entry name" value="Amino_oxidase"/>
    <property type="match status" value="1"/>
</dbReference>
<dbReference type="Gene3D" id="3.50.50.60">
    <property type="entry name" value="FAD/NAD(P)-binding domain"/>
    <property type="match status" value="1"/>
</dbReference>
<dbReference type="InterPro" id="IPR050703">
    <property type="entry name" value="Flavin_MAO"/>
</dbReference>
<comment type="similarity">
    <text evidence="2 6">Belongs to the flavin monoamine oxidase family.</text>
</comment>
<keyword evidence="3 6" id="KW-0560">Oxidoreductase</keyword>
<evidence type="ECO:0000256" key="4">
    <source>
        <dbReference type="ARBA" id="ARBA00048448"/>
    </source>
</evidence>
<dbReference type="PANTHER" id="PTHR43563:SF1">
    <property type="entry name" value="AMINE OXIDASE [FLAVIN-CONTAINING] B"/>
    <property type="match status" value="1"/>
</dbReference>
<evidence type="ECO:0000256" key="5">
    <source>
        <dbReference type="PIRSR" id="PIRSR601613-1"/>
    </source>
</evidence>
<dbReference type="PRINTS" id="PR00757">
    <property type="entry name" value="AMINEOXDASEF"/>
</dbReference>
<comment type="catalytic activity">
    <reaction evidence="4">
        <text>a secondary aliphatic amine + O2 + H2O = a primary amine + an aldehyde + H2O2</text>
        <dbReference type="Rhea" id="RHEA:26414"/>
        <dbReference type="ChEBI" id="CHEBI:15377"/>
        <dbReference type="ChEBI" id="CHEBI:15379"/>
        <dbReference type="ChEBI" id="CHEBI:16240"/>
        <dbReference type="ChEBI" id="CHEBI:17478"/>
        <dbReference type="ChEBI" id="CHEBI:58855"/>
        <dbReference type="ChEBI" id="CHEBI:65296"/>
        <dbReference type="EC" id="1.4.3.4"/>
    </reaction>
</comment>
<dbReference type="SUPFAM" id="SSF51905">
    <property type="entry name" value="FAD/NAD(P)-binding domain"/>
    <property type="match status" value="1"/>
</dbReference>
<evidence type="ECO:0000256" key="2">
    <source>
        <dbReference type="ARBA" id="ARBA00005995"/>
    </source>
</evidence>
<dbReference type="SUPFAM" id="SSF54373">
    <property type="entry name" value="FAD-linked reductases, C-terminal domain"/>
    <property type="match status" value="1"/>
</dbReference>
<evidence type="ECO:0000256" key="3">
    <source>
        <dbReference type="ARBA" id="ARBA00023002"/>
    </source>
</evidence>
<reference evidence="8" key="1">
    <citation type="journal article" date="2020" name="J. Eukaryot. Microbiol.">
        <title>De novo Sequencing, Assembly and Annotation of the Transcriptome for the Free-Living Testate Amoeba Arcella intermedia.</title>
        <authorList>
            <person name="Ribeiro G.M."/>
            <person name="Porfirio-Sousa A.L."/>
            <person name="Maurer-Alcala X.X."/>
            <person name="Katz L.A."/>
            <person name="Lahr D.J.G."/>
        </authorList>
    </citation>
    <scope>NUCLEOTIDE SEQUENCE</scope>
</reference>
<keyword evidence="6" id="KW-0285">Flavoprotein</keyword>
<dbReference type="Gene3D" id="1.10.405.10">
    <property type="entry name" value="Guanine Nucleotide Dissociation Inhibitor, domain 1"/>
    <property type="match status" value="1"/>
</dbReference>
<accession>A0A6B2L4V7</accession>